<dbReference type="Gene3D" id="3.90.1150.10">
    <property type="entry name" value="Aspartate Aminotransferase, domain 1"/>
    <property type="match status" value="1"/>
</dbReference>
<dbReference type="InterPro" id="IPR015422">
    <property type="entry name" value="PyrdxlP-dep_Trfase_small"/>
</dbReference>
<comment type="similarity">
    <text evidence="1 2">Belongs to the DegT/DnrJ/EryC1 family.</text>
</comment>
<dbReference type="Proteomes" id="UP001157911">
    <property type="component" value="Unassembled WGS sequence"/>
</dbReference>
<dbReference type="PANTHER" id="PTHR30244">
    <property type="entry name" value="TRANSAMINASE"/>
    <property type="match status" value="1"/>
</dbReference>
<dbReference type="EMBL" id="FXUB01000003">
    <property type="protein sequence ID" value="SMP14004.1"/>
    <property type="molecule type" value="Genomic_DNA"/>
</dbReference>
<dbReference type="PANTHER" id="PTHR30244:SF34">
    <property type="entry name" value="DTDP-4-AMINO-4,6-DIDEOXYGALACTOSE TRANSAMINASE"/>
    <property type="match status" value="1"/>
</dbReference>
<evidence type="ECO:0000313" key="4">
    <source>
        <dbReference type="Proteomes" id="UP001157911"/>
    </source>
</evidence>
<comment type="caution">
    <text evidence="3">The sequence shown here is derived from an EMBL/GenBank/DDBJ whole genome shotgun (WGS) entry which is preliminary data.</text>
</comment>
<gene>
    <name evidence="3" type="ORF">SAMN06265339_1231</name>
</gene>
<sequence length="382" mass="44161">MEIPFHRPYIGKDEEKEVIDSLRKGWLTMGKKTVEFERKFGNYIGAKNAIAVSSCTAALHLALRCIGLKEGDEVLVPAVTFVATAEVVGYFGARPVLVDVERNTHLIDINDLEKKITERTKAIIPVHYSGQPADMDEIIEIAKSYNLYVIEDAAHALPSWYKGRKVGTIGDLTAFSFYATKTLATGEGGMVTTENNEWAERIRVLRLHGISKDAWKRYTKEGSWEYDVLENGYKYNMTDINAALGLAQLRKVEWMWKERERVASMYNEAFREYEELIPYRVKSDRISSWHLYPLKLNLESLKINRNQFIEELKRRGIGTSVHFIPLYRFSYYKNIGHGAVDFPKSEWVFERVVSLPIFPGMRKEEVEYIIENIIDIVEKNRR</sequence>
<dbReference type="RefSeq" id="WP_283400690.1">
    <property type="nucleotide sequence ID" value="NZ_FXUB01000003.1"/>
</dbReference>
<evidence type="ECO:0000256" key="2">
    <source>
        <dbReference type="RuleBase" id="RU004508"/>
    </source>
</evidence>
<dbReference type="PIRSF" id="PIRSF000390">
    <property type="entry name" value="PLP_StrS"/>
    <property type="match status" value="1"/>
</dbReference>
<dbReference type="CDD" id="cd00616">
    <property type="entry name" value="AHBA_syn"/>
    <property type="match status" value="1"/>
</dbReference>
<organism evidence="3 4">
    <name type="scientific">Desulfurobacterium pacificum</name>
    <dbReference type="NCBI Taxonomy" id="240166"/>
    <lineage>
        <taxon>Bacteria</taxon>
        <taxon>Pseudomonadati</taxon>
        <taxon>Aquificota</taxon>
        <taxon>Aquificia</taxon>
        <taxon>Desulfurobacteriales</taxon>
        <taxon>Desulfurobacteriaceae</taxon>
        <taxon>Desulfurobacterium</taxon>
    </lineage>
</organism>
<dbReference type="InterPro" id="IPR000653">
    <property type="entry name" value="DegT/StrS_aminotransferase"/>
</dbReference>
<keyword evidence="2" id="KW-0663">Pyridoxal phosphate</keyword>
<dbReference type="Gene3D" id="3.40.640.10">
    <property type="entry name" value="Type I PLP-dependent aspartate aminotransferase-like (Major domain)"/>
    <property type="match status" value="1"/>
</dbReference>
<dbReference type="InterPro" id="IPR015424">
    <property type="entry name" value="PyrdxlP-dep_Trfase"/>
</dbReference>
<dbReference type="Pfam" id="PF01041">
    <property type="entry name" value="DegT_DnrJ_EryC1"/>
    <property type="match status" value="1"/>
</dbReference>
<name>A0ABY1NNZ3_9BACT</name>
<dbReference type="SUPFAM" id="SSF53383">
    <property type="entry name" value="PLP-dependent transferases"/>
    <property type="match status" value="1"/>
</dbReference>
<proteinExistence type="inferred from homology"/>
<evidence type="ECO:0000256" key="1">
    <source>
        <dbReference type="ARBA" id="ARBA00037999"/>
    </source>
</evidence>
<dbReference type="InterPro" id="IPR015421">
    <property type="entry name" value="PyrdxlP-dep_Trfase_major"/>
</dbReference>
<accession>A0ABY1NNZ3</accession>
<keyword evidence="4" id="KW-1185">Reference proteome</keyword>
<protein>
    <submittedName>
        <fullName evidence="3">Perosamine synthetase</fullName>
    </submittedName>
</protein>
<reference evidence="3 4" key="1">
    <citation type="submission" date="2017-05" db="EMBL/GenBank/DDBJ databases">
        <authorList>
            <person name="Varghese N."/>
            <person name="Submissions S."/>
        </authorList>
    </citation>
    <scope>NUCLEOTIDE SEQUENCE [LARGE SCALE GENOMIC DNA]</scope>
    <source>
        <strain evidence="3 4">DSM 15522</strain>
    </source>
</reference>
<evidence type="ECO:0000313" key="3">
    <source>
        <dbReference type="EMBL" id="SMP14004.1"/>
    </source>
</evidence>